<dbReference type="Gene3D" id="3.40.50.300">
    <property type="entry name" value="P-loop containing nucleotide triphosphate hydrolases"/>
    <property type="match status" value="1"/>
</dbReference>
<dbReference type="GO" id="GO:0005886">
    <property type="term" value="C:plasma membrane"/>
    <property type="evidence" value="ECO:0007669"/>
    <property type="project" value="TreeGrafter"/>
</dbReference>
<dbReference type="SMART" id="SM00382">
    <property type="entry name" value="AAA"/>
    <property type="match status" value="1"/>
</dbReference>
<comment type="caution">
    <text evidence="5">The sequence shown here is derived from an EMBL/GenBank/DDBJ whole genome shotgun (WGS) entry which is preliminary data.</text>
</comment>
<dbReference type="InterPro" id="IPR017871">
    <property type="entry name" value="ABC_transporter-like_CS"/>
</dbReference>
<keyword evidence="1" id="KW-0813">Transport</keyword>
<feature type="domain" description="ABC transporter" evidence="4">
    <location>
        <begin position="9"/>
        <end position="249"/>
    </location>
</feature>
<dbReference type="Proteomes" id="UP000178690">
    <property type="component" value="Unassembled WGS sequence"/>
</dbReference>
<dbReference type="PROSITE" id="PS00211">
    <property type="entry name" value="ABC_TRANSPORTER_1"/>
    <property type="match status" value="1"/>
</dbReference>
<evidence type="ECO:0000256" key="2">
    <source>
        <dbReference type="ARBA" id="ARBA00022741"/>
    </source>
</evidence>
<evidence type="ECO:0000256" key="3">
    <source>
        <dbReference type="ARBA" id="ARBA00022840"/>
    </source>
</evidence>
<dbReference type="InterPro" id="IPR015854">
    <property type="entry name" value="ABC_transpr_LolD-like"/>
</dbReference>
<dbReference type="InterPro" id="IPR003439">
    <property type="entry name" value="ABC_transporter-like_ATP-bd"/>
</dbReference>
<evidence type="ECO:0000313" key="5">
    <source>
        <dbReference type="EMBL" id="OHA49993.1"/>
    </source>
</evidence>
<dbReference type="GO" id="GO:0098796">
    <property type="term" value="C:membrane protein complex"/>
    <property type="evidence" value="ECO:0007669"/>
    <property type="project" value="UniProtKB-ARBA"/>
</dbReference>
<dbReference type="GO" id="GO:0016887">
    <property type="term" value="F:ATP hydrolysis activity"/>
    <property type="evidence" value="ECO:0007669"/>
    <property type="project" value="InterPro"/>
</dbReference>
<dbReference type="STRING" id="1802363.A2682_01860"/>
<reference evidence="5 6" key="1">
    <citation type="journal article" date="2016" name="Nat. Commun.">
        <title>Thousands of microbial genomes shed light on interconnected biogeochemical processes in an aquifer system.</title>
        <authorList>
            <person name="Anantharaman K."/>
            <person name="Brown C.T."/>
            <person name="Hug L.A."/>
            <person name="Sharon I."/>
            <person name="Castelle C.J."/>
            <person name="Probst A.J."/>
            <person name="Thomas B.C."/>
            <person name="Singh A."/>
            <person name="Wilkins M.J."/>
            <person name="Karaoz U."/>
            <person name="Brodie E.L."/>
            <person name="Williams K.H."/>
            <person name="Hubbard S.S."/>
            <person name="Banfield J.F."/>
        </authorList>
    </citation>
    <scope>NUCLEOTIDE SEQUENCE [LARGE SCALE GENOMIC DNA]</scope>
    <source>
        <strain evidence="6">RIFCSPHIGHO2_01_FULL_58_15</strain>
    </source>
</reference>
<dbReference type="InterPro" id="IPR017911">
    <property type="entry name" value="MacB-like_ATP-bd"/>
</dbReference>
<keyword evidence="3" id="KW-0067">ATP-binding</keyword>
<organism evidence="5 6">
    <name type="scientific">Terrybacteria sp. (strain RIFCSPHIGHO2_01_FULL_58_15)</name>
    <dbReference type="NCBI Taxonomy" id="1802363"/>
    <lineage>
        <taxon>Bacteria</taxon>
        <taxon>Candidatus Terryibacteriota</taxon>
    </lineage>
</organism>
<dbReference type="AlphaFoldDB" id="A0A1G2PP08"/>
<dbReference type="PANTHER" id="PTHR24220">
    <property type="entry name" value="IMPORT ATP-BINDING PROTEIN"/>
    <property type="match status" value="1"/>
</dbReference>
<name>A0A1G2PP08_TERXR</name>
<dbReference type="EMBL" id="MHST01000002">
    <property type="protein sequence ID" value="OHA49993.1"/>
    <property type="molecule type" value="Genomic_DNA"/>
</dbReference>
<sequence>METPKGLAIRLKDVSVVYEAGEKNATKALDNVSVEIPSGELVVIFGPSGCGKSTLLYTIAGLERPTSGEAAVYGAELSRMRSNELAALRRERIGFIFQAFYLIPSFSVLNNIVLPQIFASTARKKREDRAASLLESFGVLAQKRKFPSGLSGGQQQRVAIARALVNNPQLVLADEPTGNLDDASADNIMHILLDLAEKEGRTVVLVTHDPRYLRLAHRIFWMQGGRIVRTAQQRSLTGKKTAPVVLENLAQRFPYASETSLKSKALLHYLYDGYDWDVQQRIEQEVKNLLEGRLSYEQFQSFLDVPVKDGGAGFYRQRAEAVTQRLKNILEATERLARIRRIALDIPVLLRSELTSLLGSTIAAGASLQQDQRERIIAEAGKRFLGQIGSNELLEFLDRPWREGGAGLDEGIARKIFWDVEMLMVEYAR</sequence>
<dbReference type="Pfam" id="PF00005">
    <property type="entry name" value="ABC_tran"/>
    <property type="match status" value="1"/>
</dbReference>
<protein>
    <recommendedName>
        <fullName evidence="4">ABC transporter domain-containing protein</fullName>
    </recommendedName>
</protein>
<keyword evidence="2" id="KW-0547">Nucleotide-binding</keyword>
<dbReference type="GO" id="GO:0005524">
    <property type="term" value="F:ATP binding"/>
    <property type="evidence" value="ECO:0007669"/>
    <property type="project" value="UniProtKB-KW"/>
</dbReference>
<dbReference type="CDD" id="cd03255">
    <property type="entry name" value="ABC_MJ0796_LolCDE_FtsE"/>
    <property type="match status" value="1"/>
</dbReference>
<gene>
    <name evidence="5" type="ORF">A2682_01860</name>
</gene>
<dbReference type="FunFam" id="3.40.50.300:FF:000032">
    <property type="entry name" value="Export ABC transporter ATP-binding protein"/>
    <property type="match status" value="1"/>
</dbReference>
<dbReference type="GO" id="GO:0022857">
    <property type="term" value="F:transmembrane transporter activity"/>
    <property type="evidence" value="ECO:0007669"/>
    <property type="project" value="TreeGrafter"/>
</dbReference>
<evidence type="ECO:0000259" key="4">
    <source>
        <dbReference type="PROSITE" id="PS50893"/>
    </source>
</evidence>
<accession>A0A1G2PP08</accession>
<proteinExistence type="predicted"/>
<evidence type="ECO:0000313" key="6">
    <source>
        <dbReference type="Proteomes" id="UP000178690"/>
    </source>
</evidence>
<dbReference type="InterPro" id="IPR003593">
    <property type="entry name" value="AAA+_ATPase"/>
</dbReference>
<dbReference type="PROSITE" id="PS50893">
    <property type="entry name" value="ABC_TRANSPORTER_2"/>
    <property type="match status" value="1"/>
</dbReference>
<evidence type="ECO:0000256" key="1">
    <source>
        <dbReference type="ARBA" id="ARBA00022448"/>
    </source>
</evidence>
<dbReference type="SUPFAM" id="SSF52540">
    <property type="entry name" value="P-loop containing nucleoside triphosphate hydrolases"/>
    <property type="match status" value="1"/>
</dbReference>
<dbReference type="InterPro" id="IPR027417">
    <property type="entry name" value="P-loop_NTPase"/>
</dbReference>